<keyword evidence="6" id="KW-1185">Reference proteome</keyword>
<dbReference type="PANTHER" id="PTHR21245">
    <property type="entry name" value="HETEROGENEOUS NUCLEAR RIBONUCLEOPROTEIN"/>
    <property type="match status" value="1"/>
</dbReference>
<feature type="compositionally biased region" description="Basic and acidic residues" evidence="3">
    <location>
        <begin position="15"/>
        <end position="24"/>
    </location>
</feature>
<feature type="region of interest" description="Disordered" evidence="3">
    <location>
        <begin position="514"/>
        <end position="548"/>
    </location>
</feature>
<dbReference type="PROSITE" id="PS50102">
    <property type="entry name" value="RRM"/>
    <property type="match status" value="3"/>
</dbReference>
<dbReference type="OMA" id="PHEVIME"/>
<evidence type="ECO:0000259" key="4">
    <source>
        <dbReference type="PROSITE" id="PS50102"/>
    </source>
</evidence>
<reference evidence="5" key="2">
    <citation type="submission" date="2015-06" db="UniProtKB">
        <authorList>
            <consortium name="EnsemblPlants"/>
        </authorList>
    </citation>
    <scope>IDENTIFICATION</scope>
</reference>
<sequence length="673" mass="76881">MAGRRPLFDLNVAHEDWDWEKGEEAEAEEEEPEEVVEEGKKEVVVLEEEEEEEEPHEVIMEEEVVEEVVEEEAAVAEEVDGEVRRKRKDCEVLVGGLPRDAAEEDVARALADAGDVEEVRLVRDPADPRSNKGFAFVRFAAAWQARWAADDVRTAMVLFILVISFCCWLARFKLVDVVSGLLISVEEVDVWCHLPTKVLCTTLLSRQVKGEACMICKNDANETLHLRNICFDWTKDDLAEELKTYKLENLEDINLVEDPERKGKNRGYAFLDFRTNVDGVDAFFKLQNRDIYLGTDVRAQVSFSKTLSLDDKIMEKVKSVFLDGLPPHWDEDKVREVFGKFGEIDSIHLARNMFKAKRKDFGFIGFTSRQSALDCISTVSKGGIVEGSGKVRIKASLQRPRPTLKKHSWQGITPMLGIRRGFIGKSYGDREHYGDRERYDDRERYHNRERYGDRGFGFSGHIHRYERARPREAYLDSRYTNEYPRHRHSRHEESIQRDAYRSKYGHSYLERSHRDSCPDCNPSDHSSSAFYKTDHEPTPSSSQVASHCEESFSQGRKLMASSSPGMNKMQPPQAPKWCLFVTSWPNLFMSEVLSLMTTLLLPMKLRSTKNARAGIIHLPEMAPRRVTIGALVVLPRCRILPKGFLAFVGVAIFSGPVVAHILPWDAMSCDVTL</sequence>
<feature type="compositionally biased region" description="Acidic residues" evidence="3">
    <location>
        <begin position="25"/>
        <end position="36"/>
    </location>
</feature>
<accession>A0A0E0Q7Q0</accession>
<dbReference type="Gene3D" id="3.30.70.330">
    <property type="match status" value="3"/>
</dbReference>
<dbReference type="Gramene" id="ORUFI07G13210.1">
    <property type="protein sequence ID" value="ORUFI07G13210.1"/>
    <property type="gene ID" value="ORUFI07G13210"/>
</dbReference>
<evidence type="ECO:0000256" key="2">
    <source>
        <dbReference type="PROSITE-ProRule" id="PRU00176"/>
    </source>
</evidence>
<feature type="domain" description="RRM" evidence="4">
    <location>
        <begin position="90"/>
        <end position="190"/>
    </location>
</feature>
<evidence type="ECO:0000313" key="5">
    <source>
        <dbReference type="EnsemblPlants" id="ORUFI07G13210.1"/>
    </source>
</evidence>
<organism evidence="5 6">
    <name type="scientific">Oryza rufipogon</name>
    <name type="common">Brownbeard rice</name>
    <name type="synonym">Asian wild rice</name>
    <dbReference type="NCBI Taxonomy" id="4529"/>
    <lineage>
        <taxon>Eukaryota</taxon>
        <taxon>Viridiplantae</taxon>
        <taxon>Streptophyta</taxon>
        <taxon>Embryophyta</taxon>
        <taxon>Tracheophyta</taxon>
        <taxon>Spermatophyta</taxon>
        <taxon>Magnoliopsida</taxon>
        <taxon>Liliopsida</taxon>
        <taxon>Poales</taxon>
        <taxon>Poaceae</taxon>
        <taxon>BOP clade</taxon>
        <taxon>Oryzoideae</taxon>
        <taxon>Oryzeae</taxon>
        <taxon>Oryzinae</taxon>
        <taxon>Oryza</taxon>
    </lineage>
</organism>
<dbReference type="FunFam" id="3.30.70.330:FF:000498">
    <property type="entry name" value="RNA-binding (RRM/RBD/RNP motifs) family protein"/>
    <property type="match status" value="1"/>
</dbReference>
<protein>
    <recommendedName>
        <fullName evidence="4">RRM domain-containing protein</fullName>
    </recommendedName>
</protein>
<dbReference type="GO" id="GO:0003723">
    <property type="term" value="F:RNA binding"/>
    <property type="evidence" value="ECO:0007669"/>
    <property type="project" value="UniProtKB-UniRule"/>
</dbReference>
<keyword evidence="1 2" id="KW-0694">RNA-binding</keyword>
<dbReference type="InterPro" id="IPR012677">
    <property type="entry name" value="Nucleotide-bd_a/b_plait_sf"/>
</dbReference>
<dbReference type="InterPro" id="IPR000504">
    <property type="entry name" value="RRM_dom"/>
</dbReference>
<name>A0A0E0Q7Q0_ORYRU</name>
<proteinExistence type="predicted"/>
<dbReference type="eggNOG" id="ENOG502S4J0">
    <property type="taxonomic scope" value="Eukaryota"/>
</dbReference>
<evidence type="ECO:0000256" key="1">
    <source>
        <dbReference type="ARBA" id="ARBA00022884"/>
    </source>
</evidence>
<dbReference type="SMART" id="SM00360">
    <property type="entry name" value="RRM"/>
    <property type="match status" value="3"/>
</dbReference>
<feature type="domain" description="RRM" evidence="4">
    <location>
        <begin position="318"/>
        <end position="398"/>
    </location>
</feature>
<dbReference type="Pfam" id="PF00076">
    <property type="entry name" value="RRM_1"/>
    <property type="match status" value="2"/>
</dbReference>
<dbReference type="SUPFAM" id="SSF54928">
    <property type="entry name" value="RNA-binding domain, RBD"/>
    <property type="match status" value="2"/>
</dbReference>
<evidence type="ECO:0000313" key="6">
    <source>
        <dbReference type="Proteomes" id="UP000008022"/>
    </source>
</evidence>
<dbReference type="AlphaFoldDB" id="A0A0E0Q7Q0"/>
<evidence type="ECO:0000256" key="3">
    <source>
        <dbReference type="SAM" id="MobiDB-lite"/>
    </source>
</evidence>
<dbReference type="InterPro" id="IPR035979">
    <property type="entry name" value="RBD_domain_sf"/>
</dbReference>
<reference evidence="6" key="1">
    <citation type="submission" date="2013-06" db="EMBL/GenBank/DDBJ databases">
        <authorList>
            <person name="Zhao Q."/>
        </authorList>
    </citation>
    <scope>NUCLEOTIDE SEQUENCE</scope>
    <source>
        <strain evidence="6">cv. W1943</strain>
    </source>
</reference>
<feature type="region of interest" description="Disordered" evidence="3">
    <location>
        <begin position="15"/>
        <end position="39"/>
    </location>
</feature>
<dbReference type="CDD" id="cd00590">
    <property type="entry name" value="RRM_SF"/>
    <property type="match status" value="2"/>
</dbReference>
<dbReference type="EnsemblPlants" id="ORUFI07G13210.1">
    <property type="protein sequence ID" value="ORUFI07G13210.1"/>
    <property type="gene ID" value="ORUFI07G13210"/>
</dbReference>
<dbReference type="Proteomes" id="UP000008022">
    <property type="component" value="Unassembled WGS sequence"/>
</dbReference>
<dbReference type="STRING" id="4529.A0A0E0Q7Q0"/>
<feature type="domain" description="RRM" evidence="4">
    <location>
        <begin position="222"/>
        <end position="306"/>
    </location>
</feature>